<reference evidence="2 3" key="1">
    <citation type="submission" date="2015-01" db="EMBL/GenBank/DDBJ databases">
        <title>Evolution of Trichinella species and genotypes.</title>
        <authorList>
            <person name="Korhonen P.K."/>
            <person name="Edoardo P."/>
            <person name="Giuseppe L.R."/>
            <person name="Gasser R.B."/>
        </authorList>
    </citation>
    <scope>NUCLEOTIDE SEQUENCE [LARGE SCALE GENOMIC DNA]</scope>
    <source>
        <strain evidence="2">ISS1029</strain>
    </source>
</reference>
<dbReference type="Proteomes" id="UP000055024">
    <property type="component" value="Unassembled WGS sequence"/>
</dbReference>
<evidence type="ECO:0000313" key="2">
    <source>
        <dbReference type="EMBL" id="KRZ10391.1"/>
    </source>
</evidence>
<evidence type="ECO:0000313" key="3">
    <source>
        <dbReference type="Proteomes" id="UP000055024"/>
    </source>
</evidence>
<feature type="coiled-coil region" evidence="1">
    <location>
        <begin position="29"/>
        <end position="58"/>
    </location>
</feature>
<proteinExistence type="predicted"/>
<comment type="caution">
    <text evidence="2">The sequence shown here is derived from an EMBL/GenBank/DDBJ whole genome shotgun (WGS) entry which is preliminary data.</text>
</comment>
<sequence length="125" mass="13698">MQIFFHSYYTLASFDCKLANFHRAASSFCKLLHRKATTEEEEKKKQQQQQEQQQQQGTVWIFAIVVVVAGQICSTGCDQKTGLAPARVGQSLEVCEDEAVCMSRWRGVGGGGGGEGMHADVAGQL</sequence>
<dbReference type="EMBL" id="JYDP01000060">
    <property type="protein sequence ID" value="KRZ10391.1"/>
    <property type="molecule type" value="Genomic_DNA"/>
</dbReference>
<accession>A0A0V1HIY0</accession>
<gene>
    <name evidence="2" type="ORF">T11_11661</name>
</gene>
<name>A0A0V1HIY0_9BILA</name>
<keyword evidence="1" id="KW-0175">Coiled coil</keyword>
<organism evidence="2 3">
    <name type="scientific">Trichinella zimbabwensis</name>
    <dbReference type="NCBI Taxonomy" id="268475"/>
    <lineage>
        <taxon>Eukaryota</taxon>
        <taxon>Metazoa</taxon>
        <taxon>Ecdysozoa</taxon>
        <taxon>Nematoda</taxon>
        <taxon>Enoplea</taxon>
        <taxon>Dorylaimia</taxon>
        <taxon>Trichinellida</taxon>
        <taxon>Trichinellidae</taxon>
        <taxon>Trichinella</taxon>
    </lineage>
</organism>
<dbReference type="AlphaFoldDB" id="A0A0V1HIY0"/>
<keyword evidence="3" id="KW-1185">Reference proteome</keyword>
<protein>
    <submittedName>
        <fullName evidence="2">Uncharacterized protein</fullName>
    </submittedName>
</protein>
<evidence type="ECO:0000256" key="1">
    <source>
        <dbReference type="SAM" id="Coils"/>
    </source>
</evidence>